<evidence type="ECO:0000259" key="2">
    <source>
        <dbReference type="Pfam" id="PF06750"/>
    </source>
</evidence>
<protein>
    <recommendedName>
        <fullName evidence="2">Prepilin peptidase A24 N-terminal domain-containing protein</fullName>
    </recommendedName>
</protein>
<dbReference type="GO" id="GO:0004190">
    <property type="term" value="F:aspartic-type endopeptidase activity"/>
    <property type="evidence" value="ECO:0007669"/>
    <property type="project" value="TreeGrafter"/>
</dbReference>
<feature type="transmembrane region" description="Helical" evidence="1">
    <location>
        <begin position="68"/>
        <end position="88"/>
    </location>
</feature>
<feature type="transmembrane region" description="Helical" evidence="1">
    <location>
        <begin position="186"/>
        <end position="206"/>
    </location>
</feature>
<dbReference type="GO" id="GO:0005886">
    <property type="term" value="C:plasma membrane"/>
    <property type="evidence" value="ECO:0007669"/>
    <property type="project" value="TreeGrafter"/>
</dbReference>
<dbReference type="InterPro" id="IPR010627">
    <property type="entry name" value="Prepilin_pept_A24_N"/>
</dbReference>
<keyword evidence="1" id="KW-1133">Transmembrane helix</keyword>
<dbReference type="Proteomes" id="UP000014113">
    <property type="component" value="Unassembled WGS sequence"/>
</dbReference>
<reference evidence="3 4" key="1">
    <citation type="submission" date="2013-03" db="EMBL/GenBank/DDBJ databases">
        <title>The Genome Sequence of Enterococcus columbae ATCC_51263 (PacBio/Illumina hybrid assembly).</title>
        <authorList>
            <consortium name="The Broad Institute Genomics Platform"/>
            <consortium name="The Broad Institute Genome Sequencing Center for Infectious Disease"/>
            <person name="Earl A."/>
            <person name="Russ C."/>
            <person name="Gilmore M."/>
            <person name="Surin D."/>
            <person name="Walker B."/>
            <person name="Young S."/>
            <person name="Zeng Q."/>
            <person name="Gargeya S."/>
            <person name="Fitzgerald M."/>
            <person name="Haas B."/>
            <person name="Abouelleil A."/>
            <person name="Allen A.W."/>
            <person name="Alvarado L."/>
            <person name="Arachchi H.M."/>
            <person name="Berlin A.M."/>
            <person name="Chapman S.B."/>
            <person name="Gainer-Dewar J."/>
            <person name="Goldberg J."/>
            <person name="Griggs A."/>
            <person name="Gujja S."/>
            <person name="Hansen M."/>
            <person name="Howarth C."/>
            <person name="Imamovic A."/>
            <person name="Ireland A."/>
            <person name="Larimer J."/>
            <person name="McCowan C."/>
            <person name="Murphy C."/>
            <person name="Pearson M."/>
            <person name="Poon T.W."/>
            <person name="Priest M."/>
            <person name="Roberts A."/>
            <person name="Saif S."/>
            <person name="Shea T."/>
            <person name="Sisk P."/>
            <person name="Sykes S."/>
            <person name="Wortman J."/>
            <person name="Nusbaum C."/>
            <person name="Birren B."/>
        </authorList>
    </citation>
    <scope>NUCLEOTIDE SEQUENCE [LARGE SCALE GENOMIC DNA]</scope>
    <source>
        <strain evidence="3 4">ATCC 51263</strain>
    </source>
</reference>
<feature type="transmembrane region" description="Helical" evidence="1">
    <location>
        <begin position="5"/>
        <end position="23"/>
    </location>
</feature>
<sequence>MFIIIFMLGACFGSFFYLIITRRQLGQSILFPASHCPYCQHRLTIWELIPILSICCLRFRCHTCHQKIPVSSLITEILSGIMFSYVFYGYPASLSQKCLALVWLSLALILSVADCLYLSIDLQLFFYTHLLLWFVLFSLQQPFFLSHLLVCSAALLISLLLKQTYLGNGDLLLACAWFPWLSYQQINLLLLIASGLGLIGYGLCFLNNRRLDLRLPFIPFLSLGLFWVYFLS</sequence>
<dbReference type="eggNOG" id="COG1989">
    <property type="taxonomic scope" value="Bacteria"/>
</dbReference>
<proteinExistence type="predicted"/>
<dbReference type="PANTHER" id="PTHR30487">
    <property type="entry name" value="TYPE 4 PREPILIN-LIKE PROTEINS LEADER PEPTIDE-PROCESSING ENZYME"/>
    <property type="match status" value="1"/>
</dbReference>
<feature type="transmembrane region" description="Helical" evidence="1">
    <location>
        <begin position="130"/>
        <end position="161"/>
    </location>
</feature>
<dbReference type="GO" id="GO:0006465">
    <property type="term" value="P:signal peptide processing"/>
    <property type="evidence" value="ECO:0007669"/>
    <property type="project" value="TreeGrafter"/>
</dbReference>
<dbReference type="Pfam" id="PF06750">
    <property type="entry name" value="A24_N_bact"/>
    <property type="match status" value="1"/>
</dbReference>
<keyword evidence="1" id="KW-0472">Membrane</keyword>
<feature type="transmembrane region" description="Helical" evidence="1">
    <location>
        <begin position="213"/>
        <end position="230"/>
    </location>
</feature>
<keyword evidence="4" id="KW-1185">Reference proteome</keyword>
<accession>S0KCF1</accession>
<dbReference type="AlphaFoldDB" id="S0KCF1"/>
<dbReference type="PATRIC" id="fig|1121865.3.peg.2203"/>
<name>S0KCF1_9ENTE</name>
<comment type="caution">
    <text evidence="3">The sequence shown here is derived from an EMBL/GenBank/DDBJ whole genome shotgun (WGS) entry which is preliminary data.</text>
</comment>
<feature type="transmembrane region" description="Helical" evidence="1">
    <location>
        <begin position="100"/>
        <end position="118"/>
    </location>
</feature>
<gene>
    <name evidence="3" type="ORF">I568_00015</name>
</gene>
<evidence type="ECO:0000313" key="3">
    <source>
        <dbReference type="EMBL" id="EOW87729.1"/>
    </source>
</evidence>
<keyword evidence="1" id="KW-0812">Transmembrane</keyword>
<dbReference type="PANTHER" id="PTHR30487:SF0">
    <property type="entry name" value="PREPILIN LEADER PEPTIDASE_N-METHYLTRANSFERASE-RELATED"/>
    <property type="match status" value="1"/>
</dbReference>
<dbReference type="InterPro" id="IPR050882">
    <property type="entry name" value="Prepilin_peptidase/N-MTase"/>
</dbReference>
<evidence type="ECO:0000313" key="4">
    <source>
        <dbReference type="Proteomes" id="UP000014113"/>
    </source>
</evidence>
<evidence type="ECO:0000256" key="1">
    <source>
        <dbReference type="SAM" id="Phobius"/>
    </source>
</evidence>
<dbReference type="EMBL" id="ASWJ01000001">
    <property type="protein sequence ID" value="EOW87729.1"/>
    <property type="molecule type" value="Genomic_DNA"/>
</dbReference>
<feature type="domain" description="Prepilin peptidase A24 N-terminal" evidence="2">
    <location>
        <begin position="8"/>
        <end position="88"/>
    </location>
</feature>
<dbReference type="STRING" id="1121865.OMW_02260"/>
<dbReference type="OrthoDB" id="9789291at2"/>
<dbReference type="RefSeq" id="WP_016184353.1">
    <property type="nucleotide sequence ID" value="NZ_JXKI01000043.1"/>
</dbReference>
<organism evidence="3 4">
    <name type="scientific">Enterococcus columbae DSM 7374 = ATCC 51263</name>
    <dbReference type="NCBI Taxonomy" id="1121865"/>
    <lineage>
        <taxon>Bacteria</taxon>
        <taxon>Bacillati</taxon>
        <taxon>Bacillota</taxon>
        <taxon>Bacilli</taxon>
        <taxon>Lactobacillales</taxon>
        <taxon>Enterococcaceae</taxon>
        <taxon>Enterococcus</taxon>
    </lineage>
</organism>